<feature type="transmembrane region" description="Helical" evidence="4">
    <location>
        <begin position="180"/>
        <end position="204"/>
    </location>
</feature>
<dbReference type="PROSITE" id="PS50127">
    <property type="entry name" value="UBC_2"/>
    <property type="match status" value="1"/>
</dbReference>
<feature type="region of interest" description="Disordered" evidence="3">
    <location>
        <begin position="37"/>
        <end position="65"/>
    </location>
</feature>
<dbReference type="SUPFAM" id="SSF54495">
    <property type="entry name" value="UBC-like"/>
    <property type="match status" value="1"/>
</dbReference>
<dbReference type="HOGENOM" id="CLU_017402_0_0_1"/>
<dbReference type="SMART" id="SM00212">
    <property type="entry name" value="UBCc"/>
    <property type="match status" value="1"/>
</dbReference>
<dbReference type="InParanoid" id="A0A0C3BQL3"/>
<keyword evidence="2" id="KW-0833">Ubl conjugation pathway</keyword>
<dbReference type="GO" id="GO:0043066">
    <property type="term" value="P:negative regulation of apoptotic process"/>
    <property type="evidence" value="ECO:0007669"/>
    <property type="project" value="TreeGrafter"/>
</dbReference>
<evidence type="ECO:0000259" key="5">
    <source>
        <dbReference type="PROSITE" id="PS50127"/>
    </source>
</evidence>
<keyword evidence="7" id="KW-1185">Reference proteome</keyword>
<evidence type="ECO:0000256" key="1">
    <source>
        <dbReference type="ARBA" id="ARBA00022679"/>
    </source>
</evidence>
<dbReference type="STRING" id="765440.A0A0C3BQL3"/>
<dbReference type="InterPro" id="IPR016135">
    <property type="entry name" value="UBQ-conjugating_enzyme/RWD"/>
</dbReference>
<name>A0A0C3BQL3_PILCF</name>
<feature type="region of interest" description="Disordered" evidence="3">
    <location>
        <begin position="100"/>
        <end position="136"/>
    </location>
</feature>
<dbReference type="Gene3D" id="3.10.110.10">
    <property type="entry name" value="Ubiquitin Conjugating Enzyme"/>
    <property type="match status" value="1"/>
</dbReference>
<evidence type="ECO:0000256" key="2">
    <source>
        <dbReference type="ARBA" id="ARBA00022786"/>
    </source>
</evidence>
<keyword evidence="4" id="KW-0472">Membrane</keyword>
<dbReference type="PANTHER" id="PTHR46116">
    <property type="entry name" value="(E3-INDEPENDENT) E2 UBIQUITIN-CONJUGATING ENZYME"/>
    <property type="match status" value="1"/>
</dbReference>
<dbReference type="PANTHER" id="PTHR46116:SF39">
    <property type="entry name" value="BACULOVIRAL IAP REPEAT-CONTAINING PROTEIN 6"/>
    <property type="match status" value="1"/>
</dbReference>
<feature type="domain" description="UBC core" evidence="5">
    <location>
        <begin position="614"/>
        <end position="773"/>
    </location>
</feature>
<evidence type="ECO:0000313" key="6">
    <source>
        <dbReference type="EMBL" id="KIM88798.1"/>
    </source>
</evidence>
<evidence type="ECO:0000256" key="4">
    <source>
        <dbReference type="SAM" id="Phobius"/>
    </source>
</evidence>
<dbReference type="Pfam" id="PF00179">
    <property type="entry name" value="UQ_con"/>
    <property type="match status" value="1"/>
</dbReference>
<dbReference type="EMBL" id="KN832976">
    <property type="protein sequence ID" value="KIM88798.1"/>
    <property type="molecule type" value="Genomic_DNA"/>
</dbReference>
<reference evidence="6 7" key="1">
    <citation type="submission" date="2014-04" db="EMBL/GenBank/DDBJ databases">
        <authorList>
            <consortium name="DOE Joint Genome Institute"/>
            <person name="Kuo A."/>
            <person name="Tarkka M."/>
            <person name="Buscot F."/>
            <person name="Kohler A."/>
            <person name="Nagy L.G."/>
            <person name="Floudas D."/>
            <person name="Copeland A."/>
            <person name="Barry K.W."/>
            <person name="Cichocki N."/>
            <person name="Veneault-Fourrey C."/>
            <person name="LaButti K."/>
            <person name="Lindquist E.A."/>
            <person name="Lipzen A."/>
            <person name="Lundell T."/>
            <person name="Morin E."/>
            <person name="Murat C."/>
            <person name="Sun H."/>
            <person name="Tunlid A."/>
            <person name="Henrissat B."/>
            <person name="Grigoriev I.V."/>
            <person name="Hibbett D.S."/>
            <person name="Martin F."/>
            <person name="Nordberg H.P."/>
            <person name="Cantor M.N."/>
            <person name="Hua S.X."/>
        </authorList>
    </citation>
    <scope>NUCLEOTIDE SEQUENCE [LARGE SCALE GENOMIC DNA]</scope>
    <source>
        <strain evidence="6 7">F 1598</strain>
    </source>
</reference>
<dbReference type="OrthoDB" id="47801at2759"/>
<evidence type="ECO:0000256" key="3">
    <source>
        <dbReference type="SAM" id="MobiDB-lite"/>
    </source>
</evidence>
<sequence>MSTSAAKRRKLGPDQEFEEITAAEYEEDLESILSRIQQHEDSEALARQLESEWSDTSGDVAKVGAGNEMEVIVIPDDDEQETDEQMARRLAQEWEDYDSINQPSLPASSSSSSRFGTPTSKKRRLSSNALSPSGLDIPPDEKLLEYLPLFTQERNCPKCNKKVESPRGLVRRLYHCIPHFFYNLIFFQVVFSASTLPPTLLSLLHAPCRACKTNYCRGCFTQVSCPTFCMGKDNACAIRSCCSEGRAIAIFEALGGLDRQFIKERSVTDSRVLAAVKKNNTKGSASNSVGPGGTGYGTDVCGAGHMLTLTTARRGKRKLMNNSATTIADVTIPDWDKTLVAGLTTLTALLPEPYAENAQVYDFLPHASIGHLISLSYLPEILSMLLRNDSVTDWVQRSDAYHAMVVLLRRMVDCELTVECLIQQRWEKSKSCGLESWMWDDGEITWAMEKDEHGASVYARDPPLFDNFKKLNKQCEAFLAGASRIMMTTGEEEDDDDAEDMVQATSICGDITAAKDDIERAMVALGRLSSTDYSGSNTIEEQLENDMPMNKGKGKGRDPAVDMEKAYSIECERLAFRHVDTLSGDGRQGFGLDYANYNYAGQLRQTVSATRNPKDRLHLIKELAVMATCLPPGVWVRVDEVRHDALKIMIAGPEDTPYAGGLFEFDCFMPINYPHSPPSMHLRTTGYGSVTFNPNLYNCGKVCLSLLGTWPGQPEEQWSAKSTLLQVIVSIQSMIFVDAPYFNEPGHGKANLQHPASISYNRNIALQTVRWAMVDWLKDDHRGGLWEDVIVSHFTIRHDKIRKCILQWAASNPQMKRYLPTSGGAYPMVIDKQYGRVSQTAHSTASLNLIDEYDRGIATIRRWQNHA</sequence>
<accession>A0A0C3BQL3</accession>
<dbReference type="GO" id="GO:0016740">
    <property type="term" value="F:transferase activity"/>
    <property type="evidence" value="ECO:0007669"/>
    <property type="project" value="UniProtKB-KW"/>
</dbReference>
<dbReference type="AlphaFoldDB" id="A0A0C3BQL3"/>
<dbReference type="CDD" id="cd23810">
    <property type="entry name" value="UBCc_BIRC6"/>
    <property type="match status" value="1"/>
</dbReference>
<gene>
    <name evidence="6" type="ORF">PILCRDRAFT_239368</name>
</gene>
<protein>
    <recommendedName>
        <fullName evidence="5">UBC core domain-containing protein</fullName>
    </recommendedName>
</protein>
<dbReference type="GO" id="GO:0004869">
    <property type="term" value="F:cysteine-type endopeptidase inhibitor activity"/>
    <property type="evidence" value="ECO:0007669"/>
    <property type="project" value="TreeGrafter"/>
</dbReference>
<keyword evidence="1" id="KW-0808">Transferase</keyword>
<organism evidence="6 7">
    <name type="scientific">Piloderma croceum (strain F 1598)</name>
    <dbReference type="NCBI Taxonomy" id="765440"/>
    <lineage>
        <taxon>Eukaryota</taxon>
        <taxon>Fungi</taxon>
        <taxon>Dikarya</taxon>
        <taxon>Basidiomycota</taxon>
        <taxon>Agaricomycotina</taxon>
        <taxon>Agaricomycetes</taxon>
        <taxon>Agaricomycetidae</taxon>
        <taxon>Atheliales</taxon>
        <taxon>Atheliaceae</taxon>
        <taxon>Piloderma</taxon>
    </lineage>
</organism>
<evidence type="ECO:0000313" key="7">
    <source>
        <dbReference type="Proteomes" id="UP000054166"/>
    </source>
</evidence>
<keyword evidence="4" id="KW-1133">Transmembrane helix</keyword>
<dbReference type="GO" id="GO:0005634">
    <property type="term" value="C:nucleus"/>
    <property type="evidence" value="ECO:0007669"/>
    <property type="project" value="TreeGrafter"/>
</dbReference>
<dbReference type="Proteomes" id="UP000054166">
    <property type="component" value="Unassembled WGS sequence"/>
</dbReference>
<keyword evidence="4" id="KW-0812">Transmembrane</keyword>
<dbReference type="InterPro" id="IPR000608">
    <property type="entry name" value="UBC"/>
</dbReference>
<reference evidence="7" key="2">
    <citation type="submission" date="2015-01" db="EMBL/GenBank/DDBJ databases">
        <title>Evolutionary Origins and Diversification of the Mycorrhizal Mutualists.</title>
        <authorList>
            <consortium name="DOE Joint Genome Institute"/>
            <consortium name="Mycorrhizal Genomics Consortium"/>
            <person name="Kohler A."/>
            <person name="Kuo A."/>
            <person name="Nagy L.G."/>
            <person name="Floudas D."/>
            <person name="Copeland A."/>
            <person name="Barry K.W."/>
            <person name="Cichocki N."/>
            <person name="Veneault-Fourrey C."/>
            <person name="LaButti K."/>
            <person name="Lindquist E.A."/>
            <person name="Lipzen A."/>
            <person name="Lundell T."/>
            <person name="Morin E."/>
            <person name="Murat C."/>
            <person name="Riley R."/>
            <person name="Ohm R."/>
            <person name="Sun H."/>
            <person name="Tunlid A."/>
            <person name="Henrissat B."/>
            <person name="Grigoriev I.V."/>
            <person name="Hibbett D.S."/>
            <person name="Martin F."/>
        </authorList>
    </citation>
    <scope>NUCLEOTIDE SEQUENCE [LARGE SCALE GENOMIC DNA]</scope>
    <source>
        <strain evidence="7">F 1598</strain>
    </source>
</reference>
<proteinExistence type="predicted"/>